<reference evidence="1 2" key="1">
    <citation type="journal article" date="2018" name="PLoS ONE">
        <title>The draft genome of Kipferlia bialata reveals reductive genome evolution in fornicate parasites.</title>
        <authorList>
            <person name="Tanifuji G."/>
            <person name="Takabayashi S."/>
            <person name="Kume K."/>
            <person name="Takagi M."/>
            <person name="Nakayama T."/>
            <person name="Kamikawa R."/>
            <person name="Inagaki Y."/>
            <person name="Hashimoto T."/>
        </authorList>
    </citation>
    <scope>NUCLEOTIDE SEQUENCE [LARGE SCALE GENOMIC DNA]</scope>
    <source>
        <strain evidence="1">NY0173</strain>
    </source>
</reference>
<gene>
    <name evidence="1" type="ORF">KIPB_000748</name>
</gene>
<dbReference type="AlphaFoldDB" id="A0A9K3GDN8"/>
<accession>A0A9K3GDN8</accession>
<evidence type="ECO:0000313" key="2">
    <source>
        <dbReference type="Proteomes" id="UP000265618"/>
    </source>
</evidence>
<organism evidence="1 2">
    <name type="scientific">Kipferlia bialata</name>
    <dbReference type="NCBI Taxonomy" id="797122"/>
    <lineage>
        <taxon>Eukaryota</taxon>
        <taxon>Metamonada</taxon>
        <taxon>Carpediemonas-like organisms</taxon>
        <taxon>Kipferlia</taxon>
    </lineage>
</organism>
<protein>
    <submittedName>
        <fullName evidence="1">Uncharacterized protein</fullName>
    </submittedName>
</protein>
<sequence>MPLPHTHQGQSKLGNQFQVCMCIPYKCCMVPVSIMFHPTDRDCLVACISSGEVYSVNTCTHVWTLVHKASHPVSQMISGVYVDENIIQLCLISNEASQTVISLATDSHTPLQCIVLKVPFEDDGFLPCFGGSFDPTDR</sequence>
<dbReference type="Proteomes" id="UP000265618">
    <property type="component" value="Unassembled WGS sequence"/>
</dbReference>
<evidence type="ECO:0000313" key="1">
    <source>
        <dbReference type="EMBL" id="GIQ80024.1"/>
    </source>
</evidence>
<proteinExistence type="predicted"/>
<comment type="caution">
    <text evidence="1">The sequence shown here is derived from an EMBL/GenBank/DDBJ whole genome shotgun (WGS) entry which is preliminary data.</text>
</comment>
<name>A0A9K3GDN8_9EUKA</name>
<dbReference type="EMBL" id="BDIP01000091">
    <property type="protein sequence ID" value="GIQ80024.1"/>
    <property type="molecule type" value="Genomic_DNA"/>
</dbReference>
<keyword evidence="2" id="KW-1185">Reference proteome</keyword>